<dbReference type="InterPro" id="IPR007736">
    <property type="entry name" value="Caleosin-related"/>
</dbReference>
<dbReference type="GO" id="GO:0004497">
    <property type="term" value="F:monooxygenase activity"/>
    <property type="evidence" value="ECO:0007669"/>
    <property type="project" value="TreeGrafter"/>
</dbReference>
<evidence type="ECO:0000313" key="4">
    <source>
        <dbReference type="EMBL" id="KAJ7018285.1"/>
    </source>
</evidence>
<keyword evidence="3" id="KW-0812">Transmembrane</keyword>
<keyword evidence="3" id="KW-1133">Transmembrane helix</keyword>
<dbReference type="AlphaFoldDB" id="A0AAD6RZP3"/>
<feature type="compositionally biased region" description="Basic and acidic residues" evidence="2">
    <location>
        <begin position="219"/>
        <end position="236"/>
    </location>
</feature>
<name>A0AAD6RZP3_9AGAR</name>
<feature type="region of interest" description="Disordered" evidence="2">
    <location>
        <begin position="187"/>
        <end position="236"/>
    </location>
</feature>
<dbReference type="Proteomes" id="UP001218188">
    <property type="component" value="Unassembled WGS sequence"/>
</dbReference>
<comment type="similarity">
    <text evidence="1">Belongs to the caleosin family.</text>
</comment>
<dbReference type="GO" id="GO:0005509">
    <property type="term" value="F:calcium ion binding"/>
    <property type="evidence" value="ECO:0007669"/>
    <property type="project" value="TreeGrafter"/>
</dbReference>
<organism evidence="4 5">
    <name type="scientific">Mycena alexandri</name>
    <dbReference type="NCBI Taxonomy" id="1745969"/>
    <lineage>
        <taxon>Eukaryota</taxon>
        <taxon>Fungi</taxon>
        <taxon>Dikarya</taxon>
        <taxon>Basidiomycota</taxon>
        <taxon>Agaricomycotina</taxon>
        <taxon>Agaricomycetes</taxon>
        <taxon>Agaricomycetidae</taxon>
        <taxon>Agaricales</taxon>
        <taxon>Marasmiineae</taxon>
        <taxon>Mycenaceae</taxon>
        <taxon>Mycena</taxon>
    </lineage>
</organism>
<feature type="transmembrane region" description="Helical" evidence="3">
    <location>
        <begin position="139"/>
        <end position="157"/>
    </location>
</feature>
<dbReference type="Pfam" id="PF05042">
    <property type="entry name" value="Caleosin"/>
    <property type="match status" value="1"/>
</dbReference>
<evidence type="ECO:0000313" key="5">
    <source>
        <dbReference type="Proteomes" id="UP001218188"/>
    </source>
</evidence>
<reference evidence="4" key="1">
    <citation type="submission" date="2023-03" db="EMBL/GenBank/DDBJ databases">
        <title>Massive genome expansion in bonnet fungi (Mycena s.s.) driven by repeated elements and novel gene families across ecological guilds.</title>
        <authorList>
            <consortium name="Lawrence Berkeley National Laboratory"/>
            <person name="Harder C.B."/>
            <person name="Miyauchi S."/>
            <person name="Viragh M."/>
            <person name="Kuo A."/>
            <person name="Thoen E."/>
            <person name="Andreopoulos B."/>
            <person name="Lu D."/>
            <person name="Skrede I."/>
            <person name="Drula E."/>
            <person name="Henrissat B."/>
            <person name="Morin E."/>
            <person name="Kohler A."/>
            <person name="Barry K."/>
            <person name="LaButti K."/>
            <person name="Morin E."/>
            <person name="Salamov A."/>
            <person name="Lipzen A."/>
            <person name="Mereny Z."/>
            <person name="Hegedus B."/>
            <person name="Baldrian P."/>
            <person name="Stursova M."/>
            <person name="Weitz H."/>
            <person name="Taylor A."/>
            <person name="Grigoriev I.V."/>
            <person name="Nagy L.G."/>
            <person name="Martin F."/>
            <person name="Kauserud H."/>
        </authorList>
    </citation>
    <scope>NUCLEOTIDE SEQUENCE</scope>
    <source>
        <strain evidence="4">CBHHK200</strain>
    </source>
</reference>
<accession>A0AAD6RZP3</accession>
<sequence length="245" mass="27888">MESKFMKNSLDGHGKGLQSHVAFFDPDNDGLIYPLDTYNGFREIGFGRIISLLAMVFIHIAFSWFTSGTFLPDPLFRIRVAGIHRAVHGSDSGSYTQTGEFDERRFDYVFDLYSAPPHTHLSFKEGVRMVRGNRNVYDFFGWAAAIFEWGATYLLLWPQNGRVAKQEVHDILDGSLFPKLARRKAAAEDAKEQELTETGHPMATLKTEEKRAAPVHKSVKAEKRAAHHEARAERYRDAVLTHKME</sequence>
<evidence type="ECO:0000256" key="3">
    <source>
        <dbReference type="SAM" id="Phobius"/>
    </source>
</evidence>
<gene>
    <name evidence="4" type="ORF">C8F04DRAFT_392835</name>
</gene>
<keyword evidence="5" id="KW-1185">Reference proteome</keyword>
<protein>
    <submittedName>
        <fullName evidence="4">Caleosin related protein-domain-containing protein</fullName>
    </submittedName>
</protein>
<evidence type="ECO:0000256" key="1">
    <source>
        <dbReference type="ARBA" id="ARBA00006765"/>
    </source>
</evidence>
<proteinExistence type="inferred from homology"/>
<dbReference type="PANTHER" id="PTHR31495:SF0">
    <property type="entry name" value="BINDING PROTEIN CALEOSIN, PUTATIVE (AFU_ORTHOLOGUE AFUA_5G13750)-RELATED"/>
    <property type="match status" value="1"/>
</dbReference>
<comment type="caution">
    <text evidence="4">The sequence shown here is derived from an EMBL/GenBank/DDBJ whole genome shotgun (WGS) entry which is preliminary data.</text>
</comment>
<dbReference type="PANTHER" id="PTHR31495">
    <property type="entry name" value="PEROXYGENASE 3-RELATED"/>
    <property type="match status" value="1"/>
</dbReference>
<evidence type="ECO:0000256" key="2">
    <source>
        <dbReference type="SAM" id="MobiDB-lite"/>
    </source>
</evidence>
<feature type="transmembrane region" description="Helical" evidence="3">
    <location>
        <begin position="45"/>
        <end position="65"/>
    </location>
</feature>
<keyword evidence="3" id="KW-0472">Membrane</keyword>
<dbReference type="EMBL" id="JARJCM010000346">
    <property type="protein sequence ID" value="KAJ7018285.1"/>
    <property type="molecule type" value="Genomic_DNA"/>
</dbReference>